<dbReference type="PANTHER" id="PTHR43557">
    <property type="entry name" value="APOPTOSIS-INDUCING FACTOR 1"/>
    <property type="match status" value="1"/>
</dbReference>
<dbReference type="InterPro" id="IPR036188">
    <property type="entry name" value="FAD/NAD-bd_sf"/>
</dbReference>
<name>A0A3L6ESY8_MAIZE</name>
<evidence type="ECO:0000256" key="1">
    <source>
        <dbReference type="ARBA" id="ARBA00001974"/>
    </source>
</evidence>
<feature type="domain" description="FAD/NAD(P)-binding" evidence="11">
    <location>
        <begin position="258"/>
        <end position="344"/>
    </location>
</feature>
<evidence type="ECO:0000256" key="5">
    <source>
        <dbReference type="ARBA" id="ARBA00023002"/>
    </source>
</evidence>
<evidence type="ECO:0000313" key="14">
    <source>
        <dbReference type="Proteomes" id="UP000251960"/>
    </source>
</evidence>
<dbReference type="GO" id="GO:0016656">
    <property type="term" value="F:monodehydroascorbate reductase (NADH) activity"/>
    <property type="evidence" value="ECO:0007669"/>
    <property type="project" value="UniProtKB-EC"/>
</dbReference>
<feature type="domain" description="Monodehydroascorbate reductase 3-like C-terminal" evidence="12">
    <location>
        <begin position="363"/>
        <end position="448"/>
    </location>
</feature>
<gene>
    <name evidence="13" type="primary">MDAR4_1</name>
    <name evidence="13" type="ORF">Zm00014a_022756</name>
</gene>
<evidence type="ECO:0000256" key="3">
    <source>
        <dbReference type="ARBA" id="ARBA00022630"/>
    </source>
</evidence>
<feature type="domain" description="FAD/NAD(P)-binding" evidence="11">
    <location>
        <begin position="580"/>
        <end position="864"/>
    </location>
</feature>
<evidence type="ECO:0000256" key="2">
    <source>
        <dbReference type="ARBA" id="ARBA00006442"/>
    </source>
</evidence>
<dbReference type="EMBL" id="NCVQ01000006">
    <property type="protein sequence ID" value="PWZ23970.1"/>
    <property type="molecule type" value="Genomic_DNA"/>
</dbReference>
<dbReference type="Pfam" id="PF07992">
    <property type="entry name" value="Pyr_redox_2"/>
    <property type="match status" value="3"/>
</dbReference>
<evidence type="ECO:0000256" key="4">
    <source>
        <dbReference type="ARBA" id="ARBA00022827"/>
    </source>
</evidence>
<dbReference type="SUPFAM" id="SSF51905">
    <property type="entry name" value="FAD/NAD(P)-binding domain"/>
    <property type="match status" value="2"/>
</dbReference>
<dbReference type="Gene3D" id="3.50.50.60">
    <property type="entry name" value="FAD/NAD(P)-binding domain"/>
    <property type="match status" value="5"/>
</dbReference>
<keyword evidence="4" id="KW-0274">FAD</keyword>
<comment type="caution">
    <text evidence="13">The sequence shown here is derived from an EMBL/GenBank/DDBJ whole genome shotgun (WGS) entry which is preliminary data.</text>
</comment>
<keyword evidence="6" id="KW-0520">NAD</keyword>
<dbReference type="InterPro" id="IPR023753">
    <property type="entry name" value="FAD/NAD-binding_dom"/>
</dbReference>
<dbReference type="ExpressionAtlas" id="A0A3L6ESY8">
    <property type="expression patterns" value="baseline and differential"/>
</dbReference>
<protein>
    <recommendedName>
        <fullName evidence="8">monodehydroascorbate reductase (NADH)</fullName>
        <ecNumber evidence="8">1.6.5.4</ecNumber>
    </recommendedName>
</protein>
<dbReference type="Proteomes" id="UP000251960">
    <property type="component" value="Chromosome 5"/>
</dbReference>
<dbReference type="InterPro" id="IPR016156">
    <property type="entry name" value="FAD/NAD-linked_Rdtase_dimer_sf"/>
</dbReference>
<evidence type="ECO:0000313" key="13">
    <source>
        <dbReference type="EMBL" id="PWZ23970.1"/>
    </source>
</evidence>
<organism evidence="13 14">
    <name type="scientific">Zea mays</name>
    <name type="common">Maize</name>
    <dbReference type="NCBI Taxonomy" id="4577"/>
    <lineage>
        <taxon>Eukaryota</taxon>
        <taxon>Viridiplantae</taxon>
        <taxon>Streptophyta</taxon>
        <taxon>Embryophyta</taxon>
        <taxon>Tracheophyta</taxon>
        <taxon>Spermatophyta</taxon>
        <taxon>Magnoliopsida</taxon>
        <taxon>Liliopsida</taxon>
        <taxon>Poales</taxon>
        <taxon>Poaceae</taxon>
        <taxon>PACMAD clade</taxon>
        <taxon>Panicoideae</taxon>
        <taxon>Andropogonodae</taxon>
        <taxon>Andropogoneae</taxon>
        <taxon>Tripsacinae</taxon>
        <taxon>Zea</taxon>
    </lineage>
</organism>
<keyword evidence="3" id="KW-0285">Flavoprotein</keyword>
<proteinExistence type="inferred from homology"/>
<keyword evidence="10" id="KW-0472">Membrane</keyword>
<dbReference type="PANTHER" id="PTHR43557:SF19">
    <property type="entry name" value="MONODEHYDROASCORBATE REDUCTASE 1, PEROXISOMAL"/>
    <property type="match status" value="1"/>
</dbReference>
<feature type="transmembrane region" description="Helical" evidence="10">
    <location>
        <begin position="469"/>
        <end position="490"/>
    </location>
</feature>
<evidence type="ECO:0000256" key="8">
    <source>
        <dbReference type="ARBA" id="ARBA00038920"/>
    </source>
</evidence>
<keyword evidence="10" id="KW-1133">Transmembrane helix</keyword>
<dbReference type="InterPro" id="IPR050446">
    <property type="entry name" value="FAD-oxidoreductase/Apoptosis"/>
</dbReference>
<evidence type="ECO:0000256" key="7">
    <source>
        <dbReference type="ARBA" id="ARBA00023284"/>
    </source>
</evidence>
<evidence type="ECO:0000259" key="12">
    <source>
        <dbReference type="Pfam" id="PF21791"/>
    </source>
</evidence>
<keyword evidence="10" id="KW-0812">Transmembrane</keyword>
<feature type="domain" description="FAD/NAD(P)-binding" evidence="11">
    <location>
        <begin position="7"/>
        <end position="214"/>
    </location>
</feature>
<dbReference type="EC" id="1.6.5.4" evidence="8"/>
<evidence type="ECO:0000259" key="11">
    <source>
        <dbReference type="Pfam" id="PF07992"/>
    </source>
</evidence>
<dbReference type="SUPFAM" id="SSF55424">
    <property type="entry name" value="FAD/NAD-linked reductases, dimerisation (C-terminal) domain"/>
    <property type="match status" value="2"/>
</dbReference>
<feature type="transmembrane region" description="Helical" evidence="10">
    <location>
        <begin position="1006"/>
        <end position="1027"/>
    </location>
</feature>
<comment type="catalytic activity">
    <reaction evidence="9">
        <text>2 monodehydro-L-ascorbate radical + NADH + H(+) = 2 L-ascorbate + NAD(+)</text>
        <dbReference type="Rhea" id="RHEA:14581"/>
        <dbReference type="ChEBI" id="CHEBI:15378"/>
        <dbReference type="ChEBI" id="CHEBI:38290"/>
        <dbReference type="ChEBI" id="CHEBI:57540"/>
        <dbReference type="ChEBI" id="CHEBI:57945"/>
        <dbReference type="ChEBI" id="CHEBI:59513"/>
        <dbReference type="EC" id="1.6.5.4"/>
    </reaction>
</comment>
<dbReference type="AlphaFoldDB" id="A0A3L6ESY8"/>
<dbReference type="InterPro" id="IPR048618">
    <property type="entry name" value="MDHAR3-like_C"/>
</dbReference>
<comment type="similarity">
    <text evidence="2">Belongs to the FAD-dependent oxidoreductase family.</text>
</comment>
<dbReference type="Gene3D" id="3.30.390.30">
    <property type="match status" value="2"/>
</dbReference>
<accession>A0A3L6ESY8</accession>
<comment type="cofactor">
    <cofactor evidence="1">
        <name>FAD</name>
        <dbReference type="ChEBI" id="CHEBI:57692"/>
    </cofactor>
</comment>
<evidence type="ECO:0000256" key="10">
    <source>
        <dbReference type="SAM" id="Phobius"/>
    </source>
</evidence>
<evidence type="ECO:0000256" key="9">
    <source>
        <dbReference type="ARBA" id="ARBA00048948"/>
    </source>
</evidence>
<keyword evidence="7" id="KW-0676">Redox-active center</keyword>
<dbReference type="PRINTS" id="PR00368">
    <property type="entry name" value="FADPNR"/>
</dbReference>
<keyword evidence="5" id="KW-0560">Oxidoreductase</keyword>
<sequence length="1039" mass="113197">MGRAFVYVILGGGVAAGYAALEFARRGGYSRGELCIISEEAVAPYERPALSKGYLLPEGAARLPGFHTCVGANDELLTPKWYKEQGTGETISYKTLIIATGARALKLQEFGIQGSDASNICYLRNIDDADKLVSVMKSCPGGNAVVIGGGYIGMECAAALVTNKIRVTMVFPEKHCMGRLFTPKIAEFYENYYTSKGVTFVKGTVLTSFEKDTTGKKMCPCVARKHNTYMNRLYHRYVWVLNCMSADPYARYGWHAQVTAVILKDGRHLPADMVVVGIGIRANTSLFEGQLMMSTENGGIKVNGQLQTSDSSVYAVGDVAAFPIKLFDDDIRRLEHVDSARRTGRHAVASILDPSKTRDIDYLPFFYSRVFTLSWQFYGDNVGEVVHFGDFTSSSPRFGAYWVNKGRIAGAFLEGGSREEYEAISIAVRREAVVTDMGELEKQGLALAIQESQKEVPDSGLAVVGKPTYAWHATAGVIAAVSIAAIGYWYGRKRRRCPIRWSIEWHRTVAAKKRRRMKIIVFAKKNTHISLVGDGKNGRHPPIGSRRRWNTREGIVSCPPLSSLEAKNRAGAASLLLKGVVKVPPYERPTLSKGYLFPEGGARLPAFHTCVGANDQLLDADWYREYGIELILGTKVISVDVRRKTLDTSAGETISYERLIVATGARAVKLEEIGVNGGSDAENVCYLRDIADADKLVRVMRSCPAGADAVVVGGGYIGMECAAALVANRMKVTVVFPGKHLMANLFTPKIAEFYENYYESKGVTFIKGTAVSSLQISSGKVTAAILRDGRRLPADMVVVGIGARANTELFEGQLAMEKGGIKVDGQMRTSDASVYAVGDVAAFPVKLLGGEVRRLEHVDCARMTARHAVAGALEPLGPMTGEINYVPFFYSRVFALSWRFYGDNAGEAVHFGDLDFSASPSPPSAPKFGALWVRAGRVTGAFLEGGSPEEYEALARAVRRRTAVPDVAVLLARWGLAFIVQDQEGRSGATRSGRLCGSGNTPTYAWAWHATVGVAAAVSIAAFAYWYGWKAPYLAKRHF</sequence>
<feature type="domain" description="Monodehydroascorbate reductase 3-like C-terminal" evidence="12">
    <location>
        <begin position="886"/>
        <end position="978"/>
    </location>
</feature>
<dbReference type="Pfam" id="PF21791">
    <property type="entry name" value="MDHAR3-like_C"/>
    <property type="match status" value="2"/>
</dbReference>
<evidence type="ECO:0000256" key="6">
    <source>
        <dbReference type="ARBA" id="ARBA00023027"/>
    </source>
</evidence>
<reference evidence="13 14" key="1">
    <citation type="journal article" date="2018" name="Nat. Genet.">
        <title>Extensive intraspecific gene order and gene structural variations between Mo17 and other maize genomes.</title>
        <authorList>
            <person name="Sun S."/>
            <person name="Zhou Y."/>
            <person name="Chen J."/>
            <person name="Shi J."/>
            <person name="Zhao H."/>
            <person name="Zhao H."/>
            <person name="Song W."/>
            <person name="Zhang M."/>
            <person name="Cui Y."/>
            <person name="Dong X."/>
            <person name="Liu H."/>
            <person name="Ma X."/>
            <person name="Jiao Y."/>
            <person name="Wang B."/>
            <person name="Wei X."/>
            <person name="Stein J.C."/>
            <person name="Glaubitz J.C."/>
            <person name="Lu F."/>
            <person name="Yu G."/>
            <person name="Liang C."/>
            <person name="Fengler K."/>
            <person name="Li B."/>
            <person name="Rafalski A."/>
            <person name="Schnable P.S."/>
            <person name="Ware D.H."/>
            <person name="Buckler E.S."/>
            <person name="Lai J."/>
        </authorList>
    </citation>
    <scope>NUCLEOTIDE SEQUENCE [LARGE SCALE GENOMIC DNA]</scope>
    <source>
        <strain evidence="14">cv. Missouri 17</strain>
        <tissue evidence="13">Seedling</tissue>
    </source>
</reference>